<dbReference type="EMBL" id="JAABOA010000102">
    <property type="protein sequence ID" value="KAF9585907.1"/>
    <property type="molecule type" value="Genomic_DNA"/>
</dbReference>
<reference evidence="1" key="1">
    <citation type="journal article" date="2020" name="Fungal Divers.">
        <title>Resolving the Mortierellaceae phylogeny through synthesis of multi-gene phylogenetics and phylogenomics.</title>
        <authorList>
            <person name="Vandepol N."/>
            <person name="Liber J."/>
            <person name="Desiro A."/>
            <person name="Na H."/>
            <person name="Kennedy M."/>
            <person name="Barry K."/>
            <person name="Grigoriev I.V."/>
            <person name="Miller A.N."/>
            <person name="O'Donnell K."/>
            <person name="Stajich J.E."/>
            <person name="Bonito G."/>
        </authorList>
    </citation>
    <scope>NUCLEOTIDE SEQUENCE</scope>
    <source>
        <strain evidence="1">KOD1015</strain>
    </source>
</reference>
<sequence>MVPAPRKAINIYHNDSEQKDGPRVAASIVDYAISASGSHTATLSSSGRRLHLDVWDLDLKNGTQPSTDSTLSTHHTTSTAHYLVDYGEEENRNYRLSISWDGSQIAVNENNIALERPVKLFTFKNPRANDQSSLQESRKRTILQPSTRHSRCTRLNLFKGYARFTHIATEEWSDKSERYVAYNGKELHVFTTSEEWEMLYNIQISPVVDWERMRWTFLNMTQGIIAAWQSPLRLSIWCMVSGKRLCNIDTVHRIERFALSSDGCAIAISTIDALFLYSAISGMFIQKIDVSYENWAGYLETENRIYLWKREANPTNSNSGQFKIHLPYRSMTKIHHTYPGKKYLSVNTGSAIITSCHGSTLEVSLVEDFSHDLDDMAQRKCECVSGHHQLPEIKKEMSLSFSNGVYSMRTRDGLGGQPGQGDFQKLMVTTQFKDGRSSQVSLEAERFYSVQEHSQIVALGSVKDAIRLSVWRLPQMPGDDLEPLSYWELSRPTHCLGSRVTPDSSTADRTSVSIDRMLNSIHKKYWECSIRYSPYWGSLRLFSNNKEVDLYLANVLTPGTANKFLYTAVDMFYKNRAKVQNAREGLIRYLRRHVNYYPDPDDHSKSVMSSLCKEWTAQNHPQFMNTLSRLLEPHTEHNWLPRLWYSKGSNPVGIMLQKALVEPGALEIIRILTNYCINRAKNKIDISYIMFLLECQEDLAYQYPDVGLATSRVFAYFKQGDRDLIVNNYRIVQRHTRIHLWVRDARKIYECKNPILQLNYTGQEPDTRNTGFTEEVHIAPVNLLWSFIPNSQCSASEFSSTNCKLDKAWPQVGLIHLKTIADGLVVAHLIKKTLRLYQLSGAGLS</sequence>
<name>A0A9P6G1S8_9FUNG</name>
<accession>A0A9P6G1S8</accession>
<proteinExistence type="predicted"/>
<evidence type="ECO:0000313" key="2">
    <source>
        <dbReference type="Proteomes" id="UP000780801"/>
    </source>
</evidence>
<dbReference type="Proteomes" id="UP000780801">
    <property type="component" value="Unassembled WGS sequence"/>
</dbReference>
<evidence type="ECO:0000313" key="1">
    <source>
        <dbReference type="EMBL" id="KAF9585907.1"/>
    </source>
</evidence>
<organism evidence="1 2">
    <name type="scientific">Lunasporangiospora selenospora</name>
    <dbReference type="NCBI Taxonomy" id="979761"/>
    <lineage>
        <taxon>Eukaryota</taxon>
        <taxon>Fungi</taxon>
        <taxon>Fungi incertae sedis</taxon>
        <taxon>Mucoromycota</taxon>
        <taxon>Mortierellomycotina</taxon>
        <taxon>Mortierellomycetes</taxon>
        <taxon>Mortierellales</taxon>
        <taxon>Mortierellaceae</taxon>
        <taxon>Lunasporangiospora</taxon>
    </lineage>
</organism>
<protein>
    <submittedName>
        <fullName evidence="1">Uncharacterized protein</fullName>
    </submittedName>
</protein>
<dbReference type="OrthoDB" id="2449358at2759"/>
<gene>
    <name evidence="1" type="ORF">BGW38_000097</name>
</gene>
<comment type="caution">
    <text evidence="1">The sequence shown here is derived from an EMBL/GenBank/DDBJ whole genome shotgun (WGS) entry which is preliminary data.</text>
</comment>
<dbReference type="AlphaFoldDB" id="A0A9P6G1S8"/>
<keyword evidence="2" id="KW-1185">Reference proteome</keyword>
<dbReference type="SUPFAM" id="SSF82171">
    <property type="entry name" value="DPP6 N-terminal domain-like"/>
    <property type="match status" value="1"/>
</dbReference>